<keyword evidence="3 7" id="KW-0808">Transferase</keyword>
<evidence type="ECO:0000313" key="7">
    <source>
        <dbReference type="EMBL" id="SFV65974.1"/>
    </source>
</evidence>
<evidence type="ECO:0000256" key="1">
    <source>
        <dbReference type="ARBA" id="ARBA00010699"/>
    </source>
</evidence>
<dbReference type="InterPro" id="IPR002376">
    <property type="entry name" value="Formyl_transf_N"/>
</dbReference>
<dbReference type="Pfam" id="PF00551">
    <property type="entry name" value="Formyl_trans_N"/>
    <property type="match status" value="1"/>
</dbReference>
<dbReference type="GO" id="GO:0004479">
    <property type="term" value="F:methionyl-tRNA formyltransferase activity"/>
    <property type="evidence" value="ECO:0007669"/>
    <property type="project" value="UniProtKB-EC"/>
</dbReference>
<dbReference type="CDD" id="cd08646">
    <property type="entry name" value="FMT_core_Met-tRNA-FMT_N"/>
    <property type="match status" value="1"/>
</dbReference>
<evidence type="ECO:0000256" key="4">
    <source>
        <dbReference type="ARBA" id="ARBA00022917"/>
    </source>
</evidence>
<dbReference type="AlphaFoldDB" id="A0A1W1CJL9"/>
<dbReference type="Gene3D" id="3.40.50.12230">
    <property type="match status" value="1"/>
</dbReference>
<evidence type="ECO:0000256" key="3">
    <source>
        <dbReference type="ARBA" id="ARBA00022679"/>
    </source>
</evidence>
<dbReference type="InterPro" id="IPR041711">
    <property type="entry name" value="Met-tRNA-FMT_N"/>
</dbReference>
<sequence>MLNVIFMGTPEYAQKILERLIKETNINVVAVYTQPDKPVGRKKVMTAPEVKVMAASNNIDVYQPNRLRDKETVVELLKIECDYIVVAAYGQILPRAILDHAPCINLHASILPQYRGASPIQQTLLNDDKETGVTAMLMEEGLDTGDILKIDTIAVANDMMVETLFQRLTEVAINLTVDVLKNFETYKPLKQNDVESTHCKKITKQDGLVSFDDAHTLYNKYRAFTPWPGVYLESGMKLKKLDLVDKCTIGKAGQILEIANDFIVVSCEKGSVKIYTVQPQSKKEMSILSYINGKRLTIEDTLF</sequence>
<dbReference type="InterPro" id="IPR005793">
    <property type="entry name" value="Formyl_trans_C"/>
</dbReference>
<feature type="domain" description="Formyl transferase N-terminal" evidence="5">
    <location>
        <begin position="4"/>
        <end position="180"/>
    </location>
</feature>
<dbReference type="Pfam" id="PF02911">
    <property type="entry name" value="Formyl_trans_C"/>
    <property type="match status" value="1"/>
</dbReference>
<dbReference type="CDD" id="cd08704">
    <property type="entry name" value="Met_tRNA_FMT_C"/>
    <property type="match status" value="1"/>
</dbReference>
<evidence type="ECO:0000256" key="2">
    <source>
        <dbReference type="ARBA" id="ARBA00012261"/>
    </source>
</evidence>
<name>A0A1W1CJL9_9ZZZZ</name>
<comment type="similarity">
    <text evidence="1">Belongs to the Fmt family.</text>
</comment>
<dbReference type="HAMAP" id="MF_00182">
    <property type="entry name" value="Formyl_trans"/>
    <property type="match status" value="1"/>
</dbReference>
<accession>A0A1W1CJL9</accession>
<dbReference type="InterPro" id="IPR044135">
    <property type="entry name" value="Met-tRNA-FMT_C"/>
</dbReference>
<dbReference type="InterPro" id="IPR005794">
    <property type="entry name" value="Fmt"/>
</dbReference>
<protein>
    <recommendedName>
        <fullName evidence="2">methionyl-tRNA formyltransferase</fullName>
        <ecNumber evidence="2">2.1.2.9</ecNumber>
    </recommendedName>
</protein>
<proteinExistence type="inferred from homology"/>
<feature type="domain" description="Formyl transferase C-terminal" evidence="6">
    <location>
        <begin position="201"/>
        <end position="295"/>
    </location>
</feature>
<dbReference type="EMBL" id="FPHF01000089">
    <property type="protein sequence ID" value="SFV65974.1"/>
    <property type="molecule type" value="Genomic_DNA"/>
</dbReference>
<dbReference type="InterPro" id="IPR036477">
    <property type="entry name" value="Formyl_transf_N_sf"/>
</dbReference>
<dbReference type="InterPro" id="IPR011034">
    <property type="entry name" value="Formyl_transferase-like_C_sf"/>
</dbReference>
<gene>
    <name evidence="7" type="ORF">MNB_SM-4-1047</name>
</gene>
<dbReference type="NCBIfam" id="TIGR00460">
    <property type="entry name" value="fmt"/>
    <property type="match status" value="1"/>
</dbReference>
<dbReference type="PANTHER" id="PTHR11138:SF5">
    <property type="entry name" value="METHIONYL-TRNA FORMYLTRANSFERASE, MITOCHONDRIAL"/>
    <property type="match status" value="1"/>
</dbReference>
<evidence type="ECO:0000259" key="5">
    <source>
        <dbReference type="Pfam" id="PF00551"/>
    </source>
</evidence>
<dbReference type="EC" id="2.1.2.9" evidence="2"/>
<dbReference type="SUPFAM" id="SSF53328">
    <property type="entry name" value="Formyltransferase"/>
    <property type="match status" value="1"/>
</dbReference>
<evidence type="ECO:0000259" key="6">
    <source>
        <dbReference type="Pfam" id="PF02911"/>
    </source>
</evidence>
<reference evidence="7" key="1">
    <citation type="submission" date="2016-10" db="EMBL/GenBank/DDBJ databases">
        <authorList>
            <person name="de Groot N.N."/>
        </authorList>
    </citation>
    <scope>NUCLEOTIDE SEQUENCE</scope>
</reference>
<dbReference type="GO" id="GO:0005829">
    <property type="term" value="C:cytosol"/>
    <property type="evidence" value="ECO:0007669"/>
    <property type="project" value="TreeGrafter"/>
</dbReference>
<dbReference type="SUPFAM" id="SSF50486">
    <property type="entry name" value="FMT C-terminal domain-like"/>
    <property type="match status" value="1"/>
</dbReference>
<organism evidence="7">
    <name type="scientific">hydrothermal vent metagenome</name>
    <dbReference type="NCBI Taxonomy" id="652676"/>
    <lineage>
        <taxon>unclassified sequences</taxon>
        <taxon>metagenomes</taxon>
        <taxon>ecological metagenomes</taxon>
    </lineage>
</organism>
<keyword evidence="4" id="KW-0648">Protein biosynthesis</keyword>
<dbReference type="PANTHER" id="PTHR11138">
    <property type="entry name" value="METHIONYL-TRNA FORMYLTRANSFERASE"/>
    <property type="match status" value="1"/>
</dbReference>